<comment type="caution">
    <text evidence="1">The sequence shown here is derived from an EMBL/GenBank/DDBJ whole genome shotgun (WGS) entry which is preliminary data.</text>
</comment>
<sequence length="27" mass="2882">MISSSILCQELMAIRGVLAQATTTSTR</sequence>
<protein>
    <submittedName>
        <fullName evidence="1">Uncharacterized protein</fullName>
    </submittedName>
</protein>
<evidence type="ECO:0000313" key="2">
    <source>
        <dbReference type="Proteomes" id="UP001152484"/>
    </source>
</evidence>
<dbReference type="Proteomes" id="UP001152484">
    <property type="component" value="Unassembled WGS sequence"/>
</dbReference>
<proteinExistence type="predicted"/>
<accession>A0A9P0ZA79</accession>
<dbReference type="AlphaFoldDB" id="A0A9P0ZA79"/>
<organism evidence="1 2">
    <name type="scientific">Cuscuta europaea</name>
    <name type="common">European dodder</name>
    <dbReference type="NCBI Taxonomy" id="41803"/>
    <lineage>
        <taxon>Eukaryota</taxon>
        <taxon>Viridiplantae</taxon>
        <taxon>Streptophyta</taxon>
        <taxon>Embryophyta</taxon>
        <taxon>Tracheophyta</taxon>
        <taxon>Spermatophyta</taxon>
        <taxon>Magnoliopsida</taxon>
        <taxon>eudicotyledons</taxon>
        <taxon>Gunneridae</taxon>
        <taxon>Pentapetalae</taxon>
        <taxon>asterids</taxon>
        <taxon>lamiids</taxon>
        <taxon>Solanales</taxon>
        <taxon>Convolvulaceae</taxon>
        <taxon>Cuscuteae</taxon>
        <taxon>Cuscuta</taxon>
        <taxon>Cuscuta subgen. Cuscuta</taxon>
    </lineage>
</organism>
<evidence type="ECO:0000313" key="1">
    <source>
        <dbReference type="EMBL" id="CAH9092662.1"/>
    </source>
</evidence>
<name>A0A9P0ZA79_CUSEU</name>
<keyword evidence="2" id="KW-1185">Reference proteome</keyword>
<dbReference type="EMBL" id="CAMAPE010000029">
    <property type="protein sequence ID" value="CAH9092662.1"/>
    <property type="molecule type" value="Genomic_DNA"/>
</dbReference>
<gene>
    <name evidence="1" type="ORF">CEURO_LOCUS12038</name>
</gene>
<reference evidence="1" key="1">
    <citation type="submission" date="2022-07" db="EMBL/GenBank/DDBJ databases">
        <authorList>
            <person name="Macas J."/>
            <person name="Novak P."/>
            <person name="Neumann P."/>
        </authorList>
    </citation>
    <scope>NUCLEOTIDE SEQUENCE</scope>
</reference>